<dbReference type="PANTHER" id="PTHR31052">
    <property type="entry name" value="COBRA-LIKE PROTEIN 7"/>
    <property type="match status" value="1"/>
</dbReference>
<proteinExistence type="predicted"/>
<feature type="domain" description="COBRA C-terminal" evidence="2">
    <location>
        <begin position="4"/>
        <end position="98"/>
    </location>
</feature>
<name>A0A9J5YFM5_SOLCO</name>
<comment type="caution">
    <text evidence="3">The sequence shown here is derived from an EMBL/GenBank/DDBJ whole genome shotgun (WGS) entry which is preliminary data.</text>
</comment>
<dbReference type="Proteomes" id="UP000824120">
    <property type="component" value="Chromosome 7"/>
</dbReference>
<organism evidence="3 4">
    <name type="scientific">Solanum commersonii</name>
    <name type="common">Commerson's wild potato</name>
    <name type="synonym">Commerson's nightshade</name>
    <dbReference type="NCBI Taxonomy" id="4109"/>
    <lineage>
        <taxon>Eukaryota</taxon>
        <taxon>Viridiplantae</taxon>
        <taxon>Streptophyta</taxon>
        <taxon>Embryophyta</taxon>
        <taxon>Tracheophyta</taxon>
        <taxon>Spermatophyta</taxon>
        <taxon>Magnoliopsida</taxon>
        <taxon>eudicotyledons</taxon>
        <taxon>Gunneridae</taxon>
        <taxon>Pentapetalae</taxon>
        <taxon>asterids</taxon>
        <taxon>lamiids</taxon>
        <taxon>Solanales</taxon>
        <taxon>Solanaceae</taxon>
        <taxon>Solanoideae</taxon>
        <taxon>Solaneae</taxon>
        <taxon>Solanum</taxon>
    </lineage>
</organism>
<gene>
    <name evidence="3" type="ORF">H5410_039054</name>
</gene>
<sequence>MKKDVANGYENVYSFNGTKLPKEKSNTIFMQGLPGLKFLVGEVNGTNPNKDPRVPGKQQSIISFLKKNTPHINVDGGDGFPSKVFFNGEECALPPEFPKNTAAFKSKFGVLPAVLLSLLTLLVLTDWLH</sequence>
<keyword evidence="1" id="KW-1133">Transmembrane helix</keyword>
<reference evidence="3 4" key="1">
    <citation type="submission" date="2020-09" db="EMBL/GenBank/DDBJ databases">
        <title>De no assembly of potato wild relative species, Solanum commersonii.</title>
        <authorList>
            <person name="Cho K."/>
        </authorList>
    </citation>
    <scope>NUCLEOTIDE SEQUENCE [LARGE SCALE GENOMIC DNA]</scope>
    <source>
        <strain evidence="3">LZ3.2</strain>
        <tissue evidence="3">Leaf</tissue>
    </source>
</reference>
<dbReference type="EMBL" id="JACXVP010000007">
    <property type="protein sequence ID" value="KAG5597822.1"/>
    <property type="molecule type" value="Genomic_DNA"/>
</dbReference>
<protein>
    <recommendedName>
        <fullName evidence="2">COBRA C-terminal domain-containing protein</fullName>
    </recommendedName>
</protein>
<evidence type="ECO:0000259" key="2">
    <source>
        <dbReference type="Pfam" id="PF25079"/>
    </source>
</evidence>
<dbReference type="OrthoDB" id="2014623at2759"/>
<evidence type="ECO:0000256" key="1">
    <source>
        <dbReference type="SAM" id="Phobius"/>
    </source>
</evidence>
<accession>A0A9J5YFM5</accession>
<feature type="transmembrane region" description="Helical" evidence="1">
    <location>
        <begin position="108"/>
        <end position="128"/>
    </location>
</feature>
<evidence type="ECO:0000313" key="4">
    <source>
        <dbReference type="Proteomes" id="UP000824120"/>
    </source>
</evidence>
<keyword evidence="1" id="KW-0472">Membrane</keyword>
<dbReference type="AlphaFoldDB" id="A0A9J5YFM5"/>
<dbReference type="Pfam" id="PF25079">
    <property type="entry name" value="COB_C"/>
    <property type="match status" value="1"/>
</dbReference>
<dbReference type="InterPro" id="IPR056900">
    <property type="entry name" value="COB_C"/>
</dbReference>
<evidence type="ECO:0000313" key="3">
    <source>
        <dbReference type="EMBL" id="KAG5597822.1"/>
    </source>
</evidence>
<keyword evidence="4" id="KW-1185">Reference proteome</keyword>
<dbReference type="PANTHER" id="PTHR31052:SF2">
    <property type="entry name" value="COBRA-LIKE PROTEIN 10"/>
    <property type="match status" value="1"/>
</dbReference>
<keyword evidence="1" id="KW-0812">Transmembrane</keyword>